<dbReference type="AlphaFoldDB" id="C7ZAI5"/>
<dbReference type="HOGENOM" id="CLU_1741042_0_0_1"/>
<accession>C7ZAI5</accession>
<dbReference type="InParanoid" id="C7ZAI5"/>
<evidence type="ECO:0000313" key="1">
    <source>
        <dbReference type="EMBL" id="EEU39280.1"/>
    </source>
</evidence>
<organism evidence="1 2">
    <name type="scientific">Fusarium vanettenii (strain ATCC MYA-4622 / CBS 123669 / FGSC 9596 / NRRL 45880 / 77-13-4)</name>
    <name type="common">Fusarium solani subsp. pisi</name>
    <dbReference type="NCBI Taxonomy" id="660122"/>
    <lineage>
        <taxon>Eukaryota</taxon>
        <taxon>Fungi</taxon>
        <taxon>Dikarya</taxon>
        <taxon>Ascomycota</taxon>
        <taxon>Pezizomycotina</taxon>
        <taxon>Sordariomycetes</taxon>
        <taxon>Hypocreomycetidae</taxon>
        <taxon>Hypocreales</taxon>
        <taxon>Nectriaceae</taxon>
        <taxon>Fusarium</taxon>
        <taxon>Fusarium solani species complex</taxon>
        <taxon>Fusarium vanettenii</taxon>
    </lineage>
</organism>
<evidence type="ECO:0000313" key="2">
    <source>
        <dbReference type="Proteomes" id="UP000005206"/>
    </source>
</evidence>
<sequence>MPHVALDGVQKSLRRSSIGRLWPVQGPILEISAALPNLRSPDGMVRDVAALVRAAPTACSLQPQTKAAIGTIASAAKEQRSKWKLCRSRRVVGFKLSGLLTNGGIPPPVFHGSREGGARPVPKIADMDQAPLVVVPGYLQEILPTGSAAA</sequence>
<proteinExistence type="predicted"/>
<reference evidence="1 2" key="1">
    <citation type="journal article" date="2009" name="PLoS Genet.">
        <title>The genome of Nectria haematococca: contribution of supernumerary chromosomes to gene expansion.</title>
        <authorList>
            <person name="Coleman J.J."/>
            <person name="Rounsley S.D."/>
            <person name="Rodriguez-Carres M."/>
            <person name="Kuo A."/>
            <person name="Wasmann C.C."/>
            <person name="Grimwood J."/>
            <person name="Schmutz J."/>
            <person name="Taga M."/>
            <person name="White G.J."/>
            <person name="Zhou S."/>
            <person name="Schwartz D.C."/>
            <person name="Freitag M."/>
            <person name="Ma L.J."/>
            <person name="Danchin E.G."/>
            <person name="Henrissat B."/>
            <person name="Coutinho P.M."/>
            <person name="Nelson D.R."/>
            <person name="Straney D."/>
            <person name="Napoli C.A."/>
            <person name="Barker B.M."/>
            <person name="Gribskov M."/>
            <person name="Rep M."/>
            <person name="Kroken S."/>
            <person name="Molnar I."/>
            <person name="Rensing C."/>
            <person name="Kennell J.C."/>
            <person name="Zamora J."/>
            <person name="Farman M.L."/>
            <person name="Selker E.U."/>
            <person name="Salamov A."/>
            <person name="Shapiro H."/>
            <person name="Pangilinan J."/>
            <person name="Lindquist E."/>
            <person name="Lamers C."/>
            <person name="Grigoriev I.V."/>
            <person name="Geiser D.M."/>
            <person name="Covert S.F."/>
            <person name="Temporini E."/>
            <person name="Vanetten H.D."/>
        </authorList>
    </citation>
    <scope>NUCLEOTIDE SEQUENCE [LARGE SCALE GENOMIC DNA]</scope>
    <source>
        <strain evidence="2">ATCC MYA-4622 / CBS 123669 / FGSC 9596 / NRRL 45880 / 77-13-4</strain>
    </source>
</reference>
<protein>
    <submittedName>
        <fullName evidence="1">Uncharacterized protein</fullName>
    </submittedName>
</protein>
<dbReference type="GeneID" id="9672352"/>
<dbReference type="Proteomes" id="UP000005206">
    <property type="component" value="Chromosome 6"/>
</dbReference>
<name>C7ZAI5_FUSV7</name>
<dbReference type="VEuPathDB" id="FungiDB:NECHADRAFT_82109"/>
<dbReference type="KEGG" id="nhe:NECHADRAFT_82109"/>
<dbReference type="EMBL" id="GG698912">
    <property type="protein sequence ID" value="EEU39280.1"/>
    <property type="molecule type" value="Genomic_DNA"/>
</dbReference>
<keyword evidence="2" id="KW-1185">Reference proteome</keyword>
<dbReference type="RefSeq" id="XP_003044993.1">
    <property type="nucleotide sequence ID" value="XM_003044947.1"/>
</dbReference>
<gene>
    <name evidence="1" type="ORF">NECHADRAFT_82109</name>
</gene>